<dbReference type="EMBL" id="JAEUBE010000375">
    <property type="protein sequence ID" value="KAH3663350.1"/>
    <property type="molecule type" value="Genomic_DNA"/>
</dbReference>
<feature type="region of interest" description="Disordered" evidence="1">
    <location>
        <begin position="202"/>
        <end position="221"/>
    </location>
</feature>
<reference evidence="2" key="1">
    <citation type="journal article" date="2021" name="Open Biol.">
        <title>Shared evolutionary footprints suggest mitochondrial oxidative damage underlies multiple complex I losses in fungi.</title>
        <authorList>
            <person name="Schikora-Tamarit M.A."/>
            <person name="Marcet-Houben M."/>
            <person name="Nosek J."/>
            <person name="Gabaldon T."/>
        </authorList>
    </citation>
    <scope>NUCLEOTIDE SEQUENCE</scope>
    <source>
        <strain evidence="2">CBS6075</strain>
    </source>
</reference>
<name>A0A9P8T2V9_9ASCO</name>
<proteinExistence type="predicted"/>
<protein>
    <submittedName>
        <fullName evidence="2">Uncharacterized protein</fullName>
    </submittedName>
</protein>
<feature type="region of interest" description="Disordered" evidence="1">
    <location>
        <begin position="299"/>
        <end position="326"/>
    </location>
</feature>
<comment type="caution">
    <text evidence="2">The sequence shown here is derived from an EMBL/GenBank/DDBJ whole genome shotgun (WGS) entry which is preliminary data.</text>
</comment>
<feature type="region of interest" description="Disordered" evidence="1">
    <location>
        <begin position="80"/>
        <end position="106"/>
    </location>
</feature>
<keyword evidence="3" id="KW-1185">Reference proteome</keyword>
<dbReference type="AlphaFoldDB" id="A0A9P8T2V9"/>
<gene>
    <name evidence="2" type="ORF">OGAPHI_005340</name>
</gene>
<accession>A0A9P8T2V9</accession>
<dbReference type="RefSeq" id="XP_046059773.1">
    <property type="nucleotide sequence ID" value="XM_046206514.1"/>
</dbReference>
<dbReference type="OrthoDB" id="4096847at2759"/>
<evidence type="ECO:0000313" key="3">
    <source>
        <dbReference type="Proteomes" id="UP000769157"/>
    </source>
</evidence>
<feature type="compositionally biased region" description="Polar residues" evidence="1">
    <location>
        <begin position="80"/>
        <end position="103"/>
    </location>
</feature>
<feature type="region of interest" description="Disordered" evidence="1">
    <location>
        <begin position="1"/>
        <end position="60"/>
    </location>
</feature>
<dbReference type="Proteomes" id="UP000769157">
    <property type="component" value="Unassembled WGS sequence"/>
</dbReference>
<dbReference type="GeneID" id="70237304"/>
<organism evidence="2 3">
    <name type="scientific">Ogataea philodendri</name>
    <dbReference type="NCBI Taxonomy" id="1378263"/>
    <lineage>
        <taxon>Eukaryota</taxon>
        <taxon>Fungi</taxon>
        <taxon>Dikarya</taxon>
        <taxon>Ascomycota</taxon>
        <taxon>Saccharomycotina</taxon>
        <taxon>Pichiomycetes</taxon>
        <taxon>Pichiales</taxon>
        <taxon>Pichiaceae</taxon>
        <taxon>Ogataea</taxon>
    </lineage>
</organism>
<evidence type="ECO:0000256" key="1">
    <source>
        <dbReference type="SAM" id="MobiDB-lite"/>
    </source>
</evidence>
<evidence type="ECO:0000313" key="2">
    <source>
        <dbReference type="EMBL" id="KAH3663350.1"/>
    </source>
</evidence>
<reference evidence="2" key="2">
    <citation type="submission" date="2021-01" db="EMBL/GenBank/DDBJ databases">
        <authorList>
            <person name="Schikora-Tamarit M.A."/>
        </authorList>
    </citation>
    <scope>NUCLEOTIDE SEQUENCE</scope>
    <source>
        <strain evidence="2">CBS6075</strain>
    </source>
</reference>
<sequence length="569" mass="63000">MGLDPLSEPPRAAPDETNLGAGKFKPQSANGLFKKISSIQSEPSPGIGISNRTNSFGSKSVGLEKGIKTLGLSRKSPATANIWSSTSSPNGSHVWNKSTSQRESPVIFPQESRTLSEGAAFAGRGSFPDEVSSRLWNDLSNEISSAMFETSSMDTSRSSFSSSQPPWHDPNAQVSPVLWASTGSIDETPVSHRMSRFFPSPAIDQRKDFNGNSSGEVRAHSTGFPASPLTLSLFSSEVGANTPSGSQLAQVSNVNRTQSYVDPLFDGFSLGNLPPSPIDLQTPKLHSKEEQITTELVTRKFSEDSGPEPVADEVSLPQPPAKRTFSKPDSHAKVIKYIRTIITRQPTQYMVYVASLPYDTPHAQCLALINQAFKDYADITNLQQDTNAKLSKISPENDLFIRFKIVVKLFNEQKLPFKSRRFTNESTGRDSKMLLFFDCSSSSPNGDLTQTGATSSAKRQEISTYPEGFSSTFHRRGVNNFMFVRELQSKMITNKSRGSSNFQESAEFRLSLPIEELDLRPADDQDRYDDEYKKPKRSYVVNIDVRELENKPAFKDTRKFARPGRSRDK</sequence>